<feature type="transmembrane region" description="Helical" evidence="7">
    <location>
        <begin position="1342"/>
        <end position="1361"/>
    </location>
</feature>
<protein>
    <submittedName>
        <fullName evidence="10">Peptidase M28B family protein</fullName>
    </submittedName>
</protein>
<dbReference type="eggNOG" id="COG2234">
    <property type="taxonomic scope" value="Bacteria"/>
</dbReference>
<evidence type="ECO:0000256" key="7">
    <source>
        <dbReference type="SAM" id="Phobius"/>
    </source>
</evidence>
<feature type="transmembrane region" description="Helical" evidence="7">
    <location>
        <begin position="959"/>
        <end position="983"/>
    </location>
</feature>
<reference evidence="10 11" key="1">
    <citation type="journal article" date="2009" name="Environ. Microbiol.">
        <title>Genome sequence of Desulfobacterium autotrophicum HRM2, a marine sulfate reducer oxidizing organic carbon completely to carbon dioxide.</title>
        <authorList>
            <person name="Strittmatter A.W."/>
            <person name="Liesegang H."/>
            <person name="Rabus R."/>
            <person name="Decker I."/>
            <person name="Amann J."/>
            <person name="Andres S."/>
            <person name="Henne A."/>
            <person name="Fricke W.F."/>
            <person name="Martinez-Arias R."/>
            <person name="Bartels D."/>
            <person name="Goesmann A."/>
            <person name="Krause L."/>
            <person name="Puehler A."/>
            <person name="Klenk H.P."/>
            <person name="Richter M."/>
            <person name="Schuler M."/>
            <person name="Gloeckner F.O."/>
            <person name="Meyerdierks A."/>
            <person name="Gottschalk G."/>
            <person name="Amann R."/>
        </authorList>
    </citation>
    <scope>NUCLEOTIDE SEQUENCE [LARGE SCALE GENOMIC DNA]</scope>
    <source>
        <strain evidence="11">ATCC 43914 / DSM 3382 / HRM2</strain>
    </source>
</reference>
<evidence type="ECO:0000256" key="3">
    <source>
        <dbReference type="ARBA" id="ARBA00022692"/>
    </source>
</evidence>
<dbReference type="Pfam" id="PF02687">
    <property type="entry name" value="FtsX"/>
    <property type="match status" value="1"/>
</dbReference>
<keyword evidence="2" id="KW-1003">Cell membrane</keyword>
<feature type="transmembrane region" description="Helical" evidence="7">
    <location>
        <begin position="903"/>
        <end position="924"/>
    </location>
</feature>
<keyword evidence="4 7" id="KW-1133">Transmembrane helix</keyword>
<dbReference type="InterPro" id="IPR007484">
    <property type="entry name" value="Peptidase_M28"/>
</dbReference>
<keyword evidence="5 7" id="KW-0472">Membrane</keyword>
<dbReference type="PANTHER" id="PTHR30572">
    <property type="entry name" value="MEMBRANE COMPONENT OF TRANSPORTER-RELATED"/>
    <property type="match status" value="1"/>
</dbReference>
<evidence type="ECO:0000256" key="1">
    <source>
        <dbReference type="ARBA" id="ARBA00004651"/>
    </source>
</evidence>
<organism evidence="10 11">
    <name type="scientific">Desulforapulum autotrophicum (strain ATCC 43914 / DSM 3382 / VKM B-1955 / HRM2)</name>
    <name type="common">Desulfobacterium autotrophicum</name>
    <dbReference type="NCBI Taxonomy" id="177437"/>
    <lineage>
        <taxon>Bacteria</taxon>
        <taxon>Pseudomonadati</taxon>
        <taxon>Thermodesulfobacteriota</taxon>
        <taxon>Desulfobacteria</taxon>
        <taxon>Desulfobacterales</taxon>
        <taxon>Desulfobacteraceae</taxon>
        <taxon>Desulforapulum</taxon>
    </lineage>
</organism>
<gene>
    <name evidence="10" type="ordered locus">HRM2_41510</name>
</gene>
<dbReference type="EMBL" id="CP001087">
    <property type="protein sequence ID" value="ACN17207.1"/>
    <property type="molecule type" value="Genomic_DNA"/>
</dbReference>
<evidence type="ECO:0000256" key="2">
    <source>
        <dbReference type="ARBA" id="ARBA00022475"/>
    </source>
</evidence>
<feature type="transmembrane region" description="Helical" evidence="7">
    <location>
        <begin position="1027"/>
        <end position="1047"/>
    </location>
</feature>
<dbReference type="STRING" id="177437.HRM2_41510"/>
<dbReference type="PANTHER" id="PTHR30572:SF4">
    <property type="entry name" value="ABC TRANSPORTER PERMEASE YTRF"/>
    <property type="match status" value="1"/>
</dbReference>
<feature type="transmembrane region" description="Helical" evidence="7">
    <location>
        <begin position="936"/>
        <end position="953"/>
    </location>
</feature>
<dbReference type="Pfam" id="PF04389">
    <property type="entry name" value="Peptidase_M28"/>
    <property type="match status" value="1"/>
</dbReference>
<dbReference type="Gene3D" id="3.40.630.10">
    <property type="entry name" value="Zn peptidases"/>
    <property type="match status" value="1"/>
</dbReference>
<dbReference type="GO" id="GO:0022857">
    <property type="term" value="F:transmembrane transporter activity"/>
    <property type="evidence" value="ECO:0007669"/>
    <property type="project" value="TreeGrafter"/>
</dbReference>
<comment type="similarity">
    <text evidence="6">Belongs to the ABC-4 integral membrane protein family.</text>
</comment>
<sequence length="1599" mass="176157">MKRSAEKKLLFLVLGIALMAVSVARVSLAMEGGRASDIAYFSHVVKTLAGFGERRTGTLGAEAAARFIQTEFERSGVEARGIHTFSLPAVTGTHATLTLLDTGRTSRLTPFLGNVISPPFIGHSGLTAPLVYVGQGEFGDFNNKPIADSCVLMDLDSGKNWINALALGAKALIYLGPESANRFVYEDKMELSPVDFPRFVMARTQAEALFGSLDLLGRTQAMTRVRLDSDFAWNPVHGKNIYCLVPGGDLGSEIVVVEAFYDAPAFVAGKSPGADQSCSLATLLSLARYLKDHPPRRSILLVATAGHGESLAGMREMVWSLREKKRVLKAMVKDLDGIIDASGQALADLVAFQGVSDPDKATVLKILGHVAEDARARVEVLNGQLMALRRAGSDRADLITSLANERMALKQLMWKSNETALVPRDLERVVKLVPKAILRLEQRISDKKNQRKNLKSALNLKDLVDSDRVSLFVSLHLSSHGDGIGAFNQGGFYPIKETINPYPSYARLDEELAVAGRILDKNLVLPGFLKDTLRPGFRRSWESYLVDRPALGGEVSQLGGFLGITLATVNDARPAWGTPDDGVDRVDLAGAAAQGQYVQQLIAQVAQVPELATNRGLKNGFATIQGRANSLRFGEVFADEPSTGAVVMSFQGEAIHHAMVDGTGDFYIKGVADKKHSLHKVIIEGYRFDPETGKINLAVDKKQTSKDGYRVKVSRLSTRTDLVMFPCAQTTLVNLLEPRNFDYMTKIQVLDGRLEAPPIRYWYSRIDTRESTLCSVFLAPGTPLKLTLSDSLLTKKLILTHADPVHPQGKGYLIDDYPLIAPTQFLAAGDMWALLNPRIDNLEEKGINNQKIRDLRASGNLALDQARQWFEAGVYDRFFSAAATSLALAGRVYQHVESVQKDVLFGVLFYIALFIPFAFCFERFAFGFSNIYKRIIAFLSILIGLIAIIYNVHPAFDLAYSPVVVILAFFILALSALVAWIIFLRFEEGIKNARQALPEENEIGLIAAFSASFFMGVTNLRRRRLRTILTCTTLIILTFTVMSFTSVKNIRHHSRMVFGALAPYHGMLVKKLDWNPLAEPAVTSLGTAFETRHGFTARAWLGTDDRTRAMSVPLKFKNNTAQAHGVIGLSPQEPVISGFGRQGIKGQWFAKDDPYTVMISETMAKSLGLDLKEIGRATIKIWSIPFRVVAVFNERTFDDFNDLDGEPLSPVIFPDEVFQQTSEAEMEAMESGQEIKTFQSRYRHLGFDRTIIIPHGTLVSMGGHSVSVAMNARGDVKTVGNNFVDRFGLWLFSGEKNGVYLYSASDTLDYSGISNILVPILISIFIVLNTMIGSVYERKPEIAIYTSVGMAPLHVSILFVAEAMSYAVLSVVLGYLLAQTVATVFAGTPLLAGITVNYSSLAGVGAMAMVMGVVLVSAVYPSRVAAAIAIPDVEKSWKLSITKGDQMTVDLPFLMHGNDEVSAAGYLFDYFDAHREISQDVFTSDNLGVIRSVDSATHNFSICFRAWVSPFDLGLMQDVSLIFNESQTQKGYVSIVMEITRRAGEHNAWARANQRFVNGIRKKLLVWRSLDRENKEQWRTFFGSLDQSESQNQRRIQGD</sequence>
<evidence type="ECO:0000313" key="10">
    <source>
        <dbReference type="EMBL" id="ACN17207.1"/>
    </source>
</evidence>
<dbReference type="OrthoDB" id="9773692at2"/>
<dbReference type="InterPro" id="IPR003838">
    <property type="entry name" value="ABC3_permease_C"/>
</dbReference>
<evidence type="ECO:0000256" key="5">
    <source>
        <dbReference type="ARBA" id="ARBA00023136"/>
    </source>
</evidence>
<keyword evidence="3 7" id="KW-0812">Transmembrane</keyword>
<dbReference type="SUPFAM" id="SSF53187">
    <property type="entry name" value="Zn-dependent exopeptidases"/>
    <property type="match status" value="1"/>
</dbReference>
<dbReference type="RefSeq" id="WP_015905940.1">
    <property type="nucleotide sequence ID" value="NC_012108.1"/>
</dbReference>
<accession>C0QCX5</accession>
<feature type="domain" description="ABC3 transporter permease C-terminal" evidence="8">
    <location>
        <begin position="1317"/>
        <end position="1426"/>
    </location>
</feature>
<evidence type="ECO:0000313" key="11">
    <source>
        <dbReference type="Proteomes" id="UP000000442"/>
    </source>
</evidence>
<evidence type="ECO:0000256" key="6">
    <source>
        <dbReference type="ARBA" id="ARBA00038076"/>
    </source>
</evidence>
<name>C0QCX5_DESAH</name>
<feature type="transmembrane region" description="Helical" evidence="7">
    <location>
        <begin position="1368"/>
        <end position="1392"/>
    </location>
</feature>
<comment type="subcellular location">
    <subcellularLocation>
        <location evidence="1">Cell membrane</location>
        <topology evidence="1">Multi-pass membrane protein</topology>
    </subcellularLocation>
</comment>
<evidence type="ECO:0000256" key="4">
    <source>
        <dbReference type="ARBA" id="ARBA00022989"/>
    </source>
</evidence>
<keyword evidence="11" id="KW-1185">Reference proteome</keyword>
<dbReference type="eggNOG" id="COG0577">
    <property type="taxonomic scope" value="Bacteria"/>
</dbReference>
<dbReference type="GO" id="GO:0005886">
    <property type="term" value="C:plasma membrane"/>
    <property type="evidence" value="ECO:0007669"/>
    <property type="project" value="UniProtKB-SubCell"/>
</dbReference>
<evidence type="ECO:0000259" key="9">
    <source>
        <dbReference type="Pfam" id="PF04389"/>
    </source>
</evidence>
<feature type="transmembrane region" description="Helical" evidence="7">
    <location>
        <begin position="1316"/>
        <end position="1336"/>
    </location>
</feature>
<dbReference type="InterPro" id="IPR050250">
    <property type="entry name" value="Macrolide_Exporter_MacB"/>
</dbReference>
<feature type="transmembrane region" description="Helical" evidence="7">
    <location>
        <begin position="1003"/>
        <end position="1021"/>
    </location>
</feature>
<feature type="domain" description="Peptidase M28" evidence="9">
    <location>
        <begin position="241"/>
        <end position="344"/>
    </location>
</feature>
<dbReference type="Proteomes" id="UP000000442">
    <property type="component" value="Chromosome"/>
</dbReference>
<feature type="transmembrane region" description="Helical" evidence="7">
    <location>
        <begin position="1398"/>
        <end position="1420"/>
    </location>
</feature>
<dbReference type="HOGENOM" id="CLU_240525_0_0_7"/>
<proteinExistence type="inferred from homology"/>
<dbReference type="KEGG" id="dat:HRM2_41510"/>
<evidence type="ECO:0000259" key="8">
    <source>
        <dbReference type="Pfam" id="PF02687"/>
    </source>
</evidence>